<comment type="caution">
    <text evidence="2">The sequence shown here is derived from an EMBL/GenBank/DDBJ whole genome shotgun (WGS) entry which is preliminary data.</text>
</comment>
<accession>A0A2N3PM20</accession>
<feature type="region of interest" description="Disordered" evidence="1">
    <location>
        <begin position="172"/>
        <end position="193"/>
    </location>
</feature>
<dbReference type="AlphaFoldDB" id="A0A2N3PM20"/>
<name>A0A2N3PM20_9PROT</name>
<evidence type="ECO:0008006" key="4">
    <source>
        <dbReference type="Google" id="ProtNLM"/>
    </source>
</evidence>
<organism evidence="2 3">
    <name type="scientific">Telmatospirillum siberiense</name>
    <dbReference type="NCBI Taxonomy" id="382514"/>
    <lineage>
        <taxon>Bacteria</taxon>
        <taxon>Pseudomonadati</taxon>
        <taxon>Pseudomonadota</taxon>
        <taxon>Alphaproteobacteria</taxon>
        <taxon>Rhodospirillales</taxon>
        <taxon>Rhodospirillaceae</taxon>
        <taxon>Telmatospirillum</taxon>
    </lineage>
</organism>
<reference evidence="3" key="1">
    <citation type="submission" date="2017-12" db="EMBL/GenBank/DDBJ databases">
        <title>Draft genome sequence of Telmatospirillum siberiense 26-4b1T, an acidotolerant peatland alphaproteobacterium potentially involved in sulfur cycling.</title>
        <authorList>
            <person name="Hausmann B."/>
            <person name="Pjevac P."/>
            <person name="Schreck K."/>
            <person name="Herbold C.W."/>
            <person name="Daims H."/>
            <person name="Wagner M."/>
            <person name="Pester M."/>
            <person name="Loy A."/>
        </authorList>
    </citation>
    <scope>NUCLEOTIDE SEQUENCE [LARGE SCALE GENOMIC DNA]</scope>
    <source>
        <strain evidence="3">26-4b1</strain>
    </source>
</reference>
<keyword evidence="3" id="KW-1185">Reference proteome</keyword>
<dbReference type="EMBL" id="PIUM01000060">
    <property type="protein sequence ID" value="PKU21436.1"/>
    <property type="molecule type" value="Genomic_DNA"/>
</dbReference>
<evidence type="ECO:0000313" key="3">
    <source>
        <dbReference type="Proteomes" id="UP000233293"/>
    </source>
</evidence>
<protein>
    <recommendedName>
        <fullName evidence="4">Antitoxin SocA-like Panacea domain-containing protein</fullName>
    </recommendedName>
</protein>
<gene>
    <name evidence="2" type="ORF">CWS72_26810</name>
</gene>
<evidence type="ECO:0000256" key="1">
    <source>
        <dbReference type="SAM" id="MobiDB-lite"/>
    </source>
</evidence>
<sequence>MASPAAPSSFDIAYWFIDRALDDNEYLQPQKLHRLMYLAQAYFAVAYHGRMLMPAVFVADEFGPIEPNVFRACAIQRPPIEAKALPDIVTHFLDGVWRRFGQHSAEHLNRQVNGHPPYGAALAAGAGSEIPLKAMVAFYGKKPPTVPEEQASTAMSAAAPPPVEQVLRPRVMRSQNGAPVSVQKWMPPSKPQK</sequence>
<dbReference type="Proteomes" id="UP000233293">
    <property type="component" value="Unassembled WGS sequence"/>
</dbReference>
<dbReference type="OrthoDB" id="7352766at2"/>
<evidence type="ECO:0000313" key="2">
    <source>
        <dbReference type="EMBL" id="PKU21436.1"/>
    </source>
</evidence>
<proteinExistence type="predicted"/>